<dbReference type="RefSeq" id="WP_184753521.1">
    <property type="nucleotide sequence ID" value="NZ_BAABEK010000075.1"/>
</dbReference>
<feature type="domain" description="Alpha/beta hydrolase fold-3" evidence="2">
    <location>
        <begin position="86"/>
        <end position="294"/>
    </location>
</feature>
<dbReference type="PANTHER" id="PTHR48081:SF8">
    <property type="entry name" value="ALPHA_BETA HYDROLASE FOLD-3 DOMAIN-CONTAINING PROTEIN-RELATED"/>
    <property type="match status" value="1"/>
</dbReference>
<protein>
    <submittedName>
        <fullName evidence="3">Acetyl esterase/lipase</fullName>
    </submittedName>
</protein>
<organism evidence="3 4">
    <name type="scientific">Streptosporangium album</name>
    <dbReference type="NCBI Taxonomy" id="47479"/>
    <lineage>
        <taxon>Bacteria</taxon>
        <taxon>Bacillati</taxon>
        <taxon>Actinomycetota</taxon>
        <taxon>Actinomycetes</taxon>
        <taxon>Streptosporangiales</taxon>
        <taxon>Streptosporangiaceae</taxon>
        <taxon>Streptosporangium</taxon>
    </lineage>
</organism>
<evidence type="ECO:0000256" key="1">
    <source>
        <dbReference type="ARBA" id="ARBA00022801"/>
    </source>
</evidence>
<dbReference type="Gene3D" id="3.40.50.1820">
    <property type="entry name" value="alpha/beta hydrolase"/>
    <property type="match status" value="1"/>
</dbReference>
<name>A0A7W7RS31_9ACTN</name>
<evidence type="ECO:0000259" key="2">
    <source>
        <dbReference type="Pfam" id="PF07859"/>
    </source>
</evidence>
<dbReference type="Pfam" id="PF07859">
    <property type="entry name" value="Abhydrolase_3"/>
    <property type="match status" value="1"/>
</dbReference>
<dbReference type="InterPro" id="IPR050300">
    <property type="entry name" value="GDXG_lipolytic_enzyme"/>
</dbReference>
<dbReference type="GO" id="GO:0016787">
    <property type="term" value="F:hydrolase activity"/>
    <property type="evidence" value="ECO:0007669"/>
    <property type="project" value="UniProtKB-KW"/>
</dbReference>
<keyword evidence="1" id="KW-0378">Hydrolase</keyword>
<dbReference type="InterPro" id="IPR029058">
    <property type="entry name" value="AB_hydrolase_fold"/>
</dbReference>
<evidence type="ECO:0000313" key="3">
    <source>
        <dbReference type="EMBL" id="MBB4937090.1"/>
    </source>
</evidence>
<proteinExistence type="predicted"/>
<dbReference type="AlphaFoldDB" id="A0A7W7RS31"/>
<keyword evidence="4" id="KW-1185">Reference proteome</keyword>
<dbReference type="SUPFAM" id="SSF53474">
    <property type="entry name" value="alpha/beta-Hydrolases"/>
    <property type="match status" value="1"/>
</dbReference>
<reference evidence="3 4" key="1">
    <citation type="submission" date="2020-08" db="EMBL/GenBank/DDBJ databases">
        <title>Sequencing the genomes of 1000 actinobacteria strains.</title>
        <authorList>
            <person name="Klenk H.-P."/>
        </authorList>
    </citation>
    <scope>NUCLEOTIDE SEQUENCE [LARGE SCALE GENOMIC DNA]</scope>
    <source>
        <strain evidence="3 4">DSM 43023</strain>
    </source>
</reference>
<comment type="caution">
    <text evidence="3">The sequence shown here is derived from an EMBL/GenBank/DDBJ whole genome shotgun (WGS) entry which is preliminary data.</text>
</comment>
<accession>A0A7W7RS31</accession>
<dbReference type="EMBL" id="JACHJU010000001">
    <property type="protein sequence ID" value="MBB4937090.1"/>
    <property type="molecule type" value="Genomic_DNA"/>
</dbReference>
<dbReference type="PANTHER" id="PTHR48081">
    <property type="entry name" value="AB HYDROLASE SUPERFAMILY PROTEIN C4A8.06C"/>
    <property type="match status" value="1"/>
</dbReference>
<sequence>MSDALAPIQPVLEPEAQSFVEATADPPYLFDLPPAEGRKAVDKVQSGEIAKLAVDEEWITVVGGPTGSVRARIVRPAGVTGVLPVIVYIHGAGWVFGNAHTHDRLVRELAVGVNAAVVFPEYDLSPEARYPVAIEQNFAVAKWVVEQGASKSLDGARLAVAGDSVGGNMAAALTLMAKERGGIALVQQVLFYPVTDASFDTGSYHQFATGYFLRRDGMQWFWDQYTTDPFERAQITASPLRATIQQLQGLPPALVITGEAGVLRDEGEAYAGKLRQAGVPVTAVRFLGIIHDFVMLNALRSTQVAQGAITLAVQTLRTALHPA</sequence>
<gene>
    <name evidence="3" type="ORF">FHR32_001395</name>
</gene>
<evidence type="ECO:0000313" key="4">
    <source>
        <dbReference type="Proteomes" id="UP000534286"/>
    </source>
</evidence>
<dbReference type="InterPro" id="IPR013094">
    <property type="entry name" value="AB_hydrolase_3"/>
</dbReference>
<dbReference type="Proteomes" id="UP000534286">
    <property type="component" value="Unassembled WGS sequence"/>
</dbReference>